<keyword evidence="6" id="KW-0378">Hydrolase</keyword>
<keyword evidence="10" id="KW-1185">Reference proteome</keyword>
<dbReference type="Gene3D" id="3.90.230.10">
    <property type="entry name" value="Creatinase/methionine aminopeptidase superfamily"/>
    <property type="match status" value="1"/>
</dbReference>
<dbReference type="CDD" id="cd01087">
    <property type="entry name" value="Prolidase"/>
    <property type="match status" value="1"/>
</dbReference>
<evidence type="ECO:0000313" key="10">
    <source>
        <dbReference type="Proteomes" id="UP001257277"/>
    </source>
</evidence>
<evidence type="ECO:0000259" key="8">
    <source>
        <dbReference type="SMART" id="SM01011"/>
    </source>
</evidence>
<sequence>MKYHRINSQLFIKNRNGFTSKMKPNSLAVFNSNDIYPVSADSTMPFEQHRDIFYLSGVDQEESVLVLFPDCPKQKHREILFLKETNEHIAVWEGEKLTKEAALATSGIQTVYWLQDMEKVLFELMTQCDTVYINTNEHYRANVETETREDRFTKWLLGKYPAHSVAKSNPILQRLRSVKNQIELDLMQHACNITNKGFRRILNFVQPDVWEYEIEAEFIHEFLRNRSKGFAYTPIIASGNNANVLHYIENNQQCKAGDLILLDVGAEYANYSSDMSRTIPVSGRFTDRQKDVYNAVNRVKEEATKLLVPGALWEEYHVEVGNIMTSELLGLGLIDKADVQNEDPNWPAYKKYFMHGTSHHIGLDTHDYGLLHEPMQPNMVFTVEPGIYIPEEGFGVRLEDDVVIQESGAPFNLMGDIPIEVDEIENIMNQS</sequence>
<keyword evidence="7" id="KW-0464">Manganese</keyword>
<dbReference type="Proteomes" id="UP001257277">
    <property type="component" value="Unassembled WGS sequence"/>
</dbReference>
<dbReference type="GO" id="GO:0004177">
    <property type="term" value="F:aminopeptidase activity"/>
    <property type="evidence" value="ECO:0007669"/>
    <property type="project" value="UniProtKB-KW"/>
</dbReference>
<evidence type="ECO:0000256" key="4">
    <source>
        <dbReference type="ARBA" id="ARBA00012574"/>
    </source>
</evidence>
<comment type="catalytic activity">
    <reaction evidence="1">
        <text>Release of any N-terminal amino acid, including proline, that is linked to proline, even from a dipeptide or tripeptide.</text>
        <dbReference type="EC" id="3.4.11.9"/>
    </reaction>
</comment>
<comment type="caution">
    <text evidence="9">The sequence shown here is derived from an EMBL/GenBank/DDBJ whole genome shotgun (WGS) entry which is preliminary data.</text>
</comment>
<protein>
    <recommendedName>
        <fullName evidence="4">Xaa-Pro aminopeptidase</fullName>
        <ecNumber evidence="4">3.4.11.9</ecNumber>
    </recommendedName>
</protein>
<dbReference type="InterPro" id="IPR036005">
    <property type="entry name" value="Creatinase/aminopeptidase-like"/>
</dbReference>
<evidence type="ECO:0000256" key="2">
    <source>
        <dbReference type="ARBA" id="ARBA00001936"/>
    </source>
</evidence>
<accession>A0ABU3LEC6</accession>
<dbReference type="InterPro" id="IPR007865">
    <property type="entry name" value="Aminopep_P_N"/>
</dbReference>
<keyword evidence="9" id="KW-0645">Protease</keyword>
<name>A0ABU3LEC6_9FLAO</name>
<dbReference type="SUPFAM" id="SSF55920">
    <property type="entry name" value="Creatinase/aminopeptidase"/>
    <property type="match status" value="1"/>
</dbReference>
<comment type="similarity">
    <text evidence="3">Belongs to the peptidase M24B family.</text>
</comment>
<dbReference type="SMART" id="SM01011">
    <property type="entry name" value="AMP_N"/>
    <property type="match status" value="1"/>
</dbReference>
<dbReference type="RefSeq" id="WP_349240677.1">
    <property type="nucleotide sequence ID" value="NZ_JAVTTO010000001.1"/>
</dbReference>
<organism evidence="9 10">
    <name type="scientific">Asprobacillus argus</name>
    <dbReference type="NCBI Taxonomy" id="3076534"/>
    <lineage>
        <taxon>Bacteria</taxon>
        <taxon>Pseudomonadati</taxon>
        <taxon>Bacteroidota</taxon>
        <taxon>Flavobacteriia</taxon>
        <taxon>Flavobacteriales</taxon>
        <taxon>Flavobacteriaceae</taxon>
        <taxon>Asprobacillus</taxon>
    </lineage>
</organism>
<evidence type="ECO:0000256" key="6">
    <source>
        <dbReference type="ARBA" id="ARBA00022801"/>
    </source>
</evidence>
<dbReference type="EMBL" id="JAVTTO010000001">
    <property type="protein sequence ID" value="MDT7831432.1"/>
    <property type="molecule type" value="Genomic_DNA"/>
</dbReference>
<dbReference type="PANTHER" id="PTHR43226:SF4">
    <property type="entry name" value="XAA-PRO AMINOPEPTIDASE 3"/>
    <property type="match status" value="1"/>
</dbReference>
<feature type="domain" description="Aminopeptidase P N-terminal" evidence="8">
    <location>
        <begin position="6"/>
        <end position="142"/>
    </location>
</feature>
<evidence type="ECO:0000256" key="1">
    <source>
        <dbReference type="ARBA" id="ARBA00001424"/>
    </source>
</evidence>
<gene>
    <name evidence="9" type="ORF">RQM59_03515</name>
</gene>
<dbReference type="SUPFAM" id="SSF53092">
    <property type="entry name" value="Creatinase/prolidase N-terminal domain"/>
    <property type="match status" value="1"/>
</dbReference>
<dbReference type="Pfam" id="PF00557">
    <property type="entry name" value="Peptidase_M24"/>
    <property type="match status" value="1"/>
</dbReference>
<dbReference type="Gene3D" id="3.40.350.10">
    <property type="entry name" value="Creatinase/prolidase N-terminal domain"/>
    <property type="match status" value="1"/>
</dbReference>
<keyword evidence="9" id="KW-0031">Aminopeptidase</keyword>
<proteinExistence type="inferred from homology"/>
<dbReference type="PANTHER" id="PTHR43226">
    <property type="entry name" value="XAA-PRO AMINOPEPTIDASE 3"/>
    <property type="match status" value="1"/>
</dbReference>
<dbReference type="InterPro" id="IPR000994">
    <property type="entry name" value="Pept_M24"/>
</dbReference>
<evidence type="ECO:0000256" key="7">
    <source>
        <dbReference type="ARBA" id="ARBA00023211"/>
    </source>
</evidence>
<dbReference type="Pfam" id="PF05195">
    <property type="entry name" value="AMP_N"/>
    <property type="match status" value="1"/>
</dbReference>
<evidence type="ECO:0000256" key="5">
    <source>
        <dbReference type="ARBA" id="ARBA00022723"/>
    </source>
</evidence>
<dbReference type="EC" id="3.4.11.9" evidence="4"/>
<dbReference type="InterPro" id="IPR052433">
    <property type="entry name" value="X-Pro_dipept-like"/>
</dbReference>
<evidence type="ECO:0000313" key="9">
    <source>
        <dbReference type="EMBL" id="MDT7831432.1"/>
    </source>
</evidence>
<evidence type="ECO:0000256" key="3">
    <source>
        <dbReference type="ARBA" id="ARBA00008766"/>
    </source>
</evidence>
<reference evidence="9 10" key="1">
    <citation type="submission" date="2023-09" db="EMBL/GenBank/DDBJ databases">
        <title>Novel taxa isolated from Blanes Bay.</title>
        <authorList>
            <person name="Rey-Velasco X."/>
            <person name="Lucena T."/>
        </authorList>
    </citation>
    <scope>NUCLEOTIDE SEQUENCE [LARGE SCALE GENOMIC DNA]</scope>
    <source>
        <strain evidence="9 10">S356</strain>
    </source>
</reference>
<comment type="cofactor">
    <cofactor evidence="2">
        <name>Mn(2+)</name>
        <dbReference type="ChEBI" id="CHEBI:29035"/>
    </cofactor>
</comment>
<keyword evidence="5" id="KW-0479">Metal-binding</keyword>
<dbReference type="InterPro" id="IPR029149">
    <property type="entry name" value="Creatin/AminoP/Spt16_N"/>
</dbReference>